<accession>A0A7M7QMJ0</accession>
<evidence type="ECO:0000256" key="5">
    <source>
        <dbReference type="ARBA" id="ARBA00023242"/>
    </source>
</evidence>
<dbReference type="InterPro" id="IPR052035">
    <property type="entry name" value="ZnF_BED_domain_contain"/>
</dbReference>
<dbReference type="InParanoid" id="A0A7M7QMJ0"/>
<dbReference type="SMR" id="A0A7M7QMJ0"/>
<dbReference type="PANTHER" id="PTHR46481:SF10">
    <property type="entry name" value="ZINC FINGER BED DOMAIN-CONTAINING PROTEIN 39"/>
    <property type="match status" value="1"/>
</dbReference>
<keyword evidence="4" id="KW-0862">Zinc</keyword>
<dbReference type="AlphaFoldDB" id="A0A7M7QMJ0"/>
<evidence type="ECO:0000313" key="6">
    <source>
        <dbReference type="EnsemblMetazoa" id="XP_031788710"/>
    </source>
</evidence>
<evidence type="ECO:0000256" key="2">
    <source>
        <dbReference type="ARBA" id="ARBA00022723"/>
    </source>
</evidence>
<dbReference type="Proteomes" id="UP000002358">
    <property type="component" value="Unassembled WGS sequence"/>
</dbReference>
<keyword evidence="7" id="KW-1185">Reference proteome</keyword>
<dbReference type="EnsemblMetazoa" id="XM_031932850">
    <property type="protein sequence ID" value="XP_031788710"/>
    <property type="gene ID" value="LOC116417796"/>
</dbReference>
<evidence type="ECO:0000256" key="3">
    <source>
        <dbReference type="ARBA" id="ARBA00022771"/>
    </source>
</evidence>
<sequence length="261" mass="30232">MEEMLNEWNIDIKNKTIIWVTDNAKNMIKAVELSKEWIRIPCFAHTLQLSVKYCKKQMPKFNELVKATSNVVTYFSKSTIAAEMLEDVQQKLNPNVTPLKFGTLRVPVEAVTTEKKIVKKLAEEDWVLMELMKQIKEATILLSGEKYPTASLIIPVINLLRGQLQSKIDNSEGEIMILTRNLLQSLETRFKECLQSDILIVAMIVNPHYKDKIINSDHDRKNVIKVFTKIMMTNTKREVTNKPFLEIKKENTINEIQKQIL</sequence>
<dbReference type="GO" id="GO:0008270">
    <property type="term" value="F:zinc ion binding"/>
    <property type="evidence" value="ECO:0007669"/>
    <property type="project" value="UniProtKB-KW"/>
</dbReference>
<keyword evidence="2" id="KW-0479">Metal-binding</keyword>
<dbReference type="OrthoDB" id="7615021at2759"/>
<keyword evidence="5" id="KW-0539">Nucleus</keyword>
<evidence type="ECO:0000256" key="4">
    <source>
        <dbReference type="ARBA" id="ARBA00022833"/>
    </source>
</evidence>
<evidence type="ECO:0000256" key="1">
    <source>
        <dbReference type="ARBA" id="ARBA00004123"/>
    </source>
</evidence>
<dbReference type="InterPro" id="IPR012337">
    <property type="entry name" value="RNaseH-like_sf"/>
</dbReference>
<proteinExistence type="predicted"/>
<dbReference type="SUPFAM" id="SSF53098">
    <property type="entry name" value="Ribonuclease H-like"/>
    <property type="match status" value="1"/>
</dbReference>
<dbReference type="RefSeq" id="XP_031788710.1">
    <property type="nucleotide sequence ID" value="XM_031932850.1"/>
</dbReference>
<dbReference type="GO" id="GO:0005634">
    <property type="term" value="C:nucleus"/>
    <property type="evidence" value="ECO:0007669"/>
    <property type="project" value="UniProtKB-SubCell"/>
</dbReference>
<reference evidence="6" key="1">
    <citation type="submission" date="2021-01" db="UniProtKB">
        <authorList>
            <consortium name="EnsemblMetazoa"/>
        </authorList>
    </citation>
    <scope>IDENTIFICATION</scope>
</reference>
<dbReference type="KEGG" id="nvi:116417796"/>
<dbReference type="PANTHER" id="PTHR46481">
    <property type="entry name" value="ZINC FINGER BED DOMAIN-CONTAINING PROTEIN 4"/>
    <property type="match status" value="1"/>
</dbReference>
<keyword evidence="3" id="KW-0863">Zinc-finger</keyword>
<dbReference type="GeneID" id="116417796"/>
<name>A0A7M7QMJ0_NASVI</name>
<comment type="subcellular location">
    <subcellularLocation>
        <location evidence="1">Nucleus</location>
    </subcellularLocation>
</comment>
<organism evidence="6 7">
    <name type="scientific">Nasonia vitripennis</name>
    <name type="common">Parasitic wasp</name>
    <dbReference type="NCBI Taxonomy" id="7425"/>
    <lineage>
        <taxon>Eukaryota</taxon>
        <taxon>Metazoa</taxon>
        <taxon>Ecdysozoa</taxon>
        <taxon>Arthropoda</taxon>
        <taxon>Hexapoda</taxon>
        <taxon>Insecta</taxon>
        <taxon>Pterygota</taxon>
        <taxon>Neoptera</taxon>
        <taxon>Endopterygota</taxon>
        <taxon>Hymenoptera</taxon>
        <taxon>Apocrita</taxon>
        <taxon>Proctotrupomorpha</taxon>
        <taxon>Chalcidoidea</taxon>
        <taxon>Pteromalidae</taxon>
        <taxon>Pteromalinae</taxon>
        <taxon>Nasonia</taxon>
    </lineage>
</organism>
<protein>
    <submittedName>
        <fullName evidence="6">Uncharacterized protein</fullName>
    </submittedName>
</protein>
<evidence type="ECO:0000313" key="7">
    <source>
        <dbReference type="Proteomes" id="UP000002358"/>
    </source>
</evidence>